<dbReference type="GO" id="GO:0006772">
    <property type="term" value="P:thiamine metabolic process"/>
    <property type="evidence" value="ECO:0007669"/>
    <property type="project" value="InterPro"/>
</dbReference>
<evidence type="ECO:0000259" key="8">
    <source>
        <dbReference type="SMART" id="SM00983"/>
    </source>
</evidence>
<dbReference type="Pfam" id="PF04265">
    <property type="entry name" value="TPK_B1_binding"/>
    <property type="match status" value="1"/>
</dbReference>
<name>A0A9N9DFB7_9GLOM</name>
<dbReference type="SMART" id="SM00983">
    <property type="entry name" value="TPK_B1_binding"/>
    <property type="match status" value="1"/>
</dbReference>
<dbReference type="PIRSF" id="PIRSF031057">
    <property type="entry name" value="Thiamin_pyrophosphokinase"/>
    <property type="match status" value="1"/>
</dbReference>
<dbReference type="SUPFAM" id="SSF63999">
    <property type="entry name" value="Thiamin pyrophosphokinase, catalytic domain"/>
    <property type="match status" value="1"/>
</dbReference>
<evidence type="ECO:0000256" key="1">
    <source>
        <dbReference type="ARBA" id="ARBA00005078"/>
    </source>
</evidence>
<dbReference type="FunFam" id="2.60.120.320:FF:000001">
    <property type="entry name" value="Thiamine pyrophosphokinase"/>
    <property type="match status" value="1"/>
</dbReference>
<comment type="catalytic activity">
    <reaction evidence="7">
        <text>thiamine + ATP = thiamine diphosphate + AMP + H(+)</text>
        <dbReference type="Rhea" id="RHEA:11576"/>
        <dbReference type="ChEBI" id="CHEBI:15378"/>
        <dbReference type="ChEBI" id="CHEBI:18385"/>
        <dbReference type="ChEBI" id="CHEBI:30616"/>
        <dbReference type="ChEBI" id="CHEBI:58937"/>
        <dbReference type="ChEBI" id="CHEBI:456215"/>
    </reaction>
</comment>
<dbReference type="PANTHER" id="PTHR13622:SF8">
    <property type="entry name" value="THIAMIN PYROPHOSPHOKINASE 1"/>
    <property type="match status" value="1"/>
</dbReference>
<dbReference type="EC" id="2.7.6.2" evidence="7"/>
<organism evidence="9 10">
    <name type="scientific">Dentiscutata erythropus</name>
    <dbReference type="NCBI Taxonomy" id="1348616"/>
    <lineage>
        <taxon>Eukaryota</taxon>
        <taxon>Fungi</taxon>
        <taxon>Fungi incertae sedis</taxon>
        <taxon>Mucoromycota</taxon>
        <taxon>Glomeromycotina</taxon>
        <taxon>Glomeromycetes</taxon>
        <taxon>Diversisporales</taxon>
        <taxon>Gigasporaceae</taxon>
        <taxon>Dentiscutata</taxon>
    </lineage>
</organism>
<gene>
    <name evidence="9" type="ORF">DERYTH_LOCUS9247</name>
</gene>
<dbReference type="InterPro" id="IPR007371">
    <property type="entry name" value="TPK_catalytic"/>
</dbReference>
<evidence type="ECO:0000256" key="7">
    <source>
        <dbReference type="PIRNR" id="PIRNR031057"/>
    </source>
</evidence>
<dbReference type="OrthoDB" id="25149at2759"/>
<comment type="pathway">
    <text evidence="1 7">Cofactor biosynthesis; thiamine diphosphate biosynthesis; thiamine diphosphate from thiamine: step 1/1.</text>
</comment>
<keyword evidence="3 7" id="KW-0808">Transferase</keyword>
<dbReference type="SUPFAM" id="SSF63862">
    <property type="entry name" value="Thiamin pyrophosphokinase, substrate-binding domain"/>
    <property type="match status" value="1"/>
</dbReference>
<dbReference type="GO" id="GO:0004788">
    <property type="term" value="F:thiamine diphosphokinase activity"/>
    <property type="evidence" value="ECO:0007669"/>
    <property type="project" value="UniProtKB-UniRule"/>
</dbReference>
<evidence type="ECO:0000256" key="5">
    <source>
        <dbReference type="ARBA" id="ARBA00022777"/>
    </source>
</evidence>
<reference evidence="9" key="1">
    <citation type="submission" date="2021-06" db="EMBL/GenBank/DDBJ databases">
        <authorList>
            <person name="Kallberg Y."/>
            <person name="Tangrot J."/>
            <person name="Rosling A."/>
        </authorList>
    </citation>
    <scope>NUCLEOTIDE SEQUENCE</scope>
    <source>
        <strain evidence="9">MA453B</strain>
    </source>
</reference>
<sequence>MSTSLKGVYFWSVTKFLTRAVKCINEPPYALIILNQPISRRNNVFHTLWENANLKICADGGGNQLHEAFEGTDKQQMYIPHYIMGDLDSLKDDVRDFYISKGAKVEQDPDQNSTDFMKCIELVRRKERESSVKHEIVALGAFGGRVDQAMSTIHYLYKLKNERRIYLLSDQNMTILLDKGKHQIHCNQAIEGPTCGIIPIGIERAIVTTTGLEWNLTNSSTSFGEMISTSNHLINDIVMIETDSPILWTVELKI</sequence>
<dbReference type="Gene3D" id="3.40.50.10240">
    <property type="entry name" value="Thiamin pyrophosphokinase, catalytic domain"/>
    <property type="match status" value="1"/>
</dbReference>
<dbReference type="EMBL" id="CAJVPY010005006">
    <property type="protein sequence ID" value="CAG8633066.1"/>
    <property type="molecule type" value="Genomic_DNA"/>
</dbReference>
<dbReference type="GO" id="GO:0005524">
    <property type="term" value="F:ATP binding"/>
    <property type="evidence" value="ECO:0007669"/>
    <property type="project" value="UniProtKB-UniRule"/>
</dbReference>
<evidence type="ECO:0000256" key="4">
    <source>
        <dbReference type="ARBA" id="ARBA00022741"/>
    </source>
</evidence>
<keyword evidence="5 7" id="KW-0418">Kinase</keyword>
<keyword evidence="4 7" id="KW-0547">Nucleotide-binding</keyword>
<protein>
    <recommendedName>
        <fullName evidence="7">Thiamine pyrophosphokinase</fullName>
        <ecNumber evidence="7">2.7.6.2</ecNumber>
    </recommendedName>
</protein>
<dbReference type="InterPro" id="IPR006282">
    <property type="entry name" value="Thi_PPkinase"/>
</dbReference>
<evidence type="ECO:0000313" key="9">
    <source>
        <dbReference type="EMBL" id="CAG8633066.1"/>
    </source>
</evidence>
<accession>A0A9N9DFB7</accession>
<proteinExistence type="inferred from homology"/>
<dbReference type="InterPro" id="IPR016966">
    <property type="entry name" value="Thiamin_pyrophosphokinase_euk"/>
</dbReference>
<keyword evidence="10" id="KW-1185">Reference proteome</keyword>
<dbReference type="Gene3D" id="2.60.120.320">
    <property type="entry name" value="Thiamin pyrophosphokinase, thiamin-binding domain"/>
    <property type="match status" value="1"/>
</dbReference>
<dbReference type="Pfam" id="PF04263">
    <property type="entry name" value="TPK_catalytic"/>
    <property type="match status" value="1"/>
</dbReference>
<keyword evidence="6 7" id="KW-0067">ATP-binding</keyword>
<evidence type="ECO:0000256" key="2">
    <source>
        <dbReference type="ARBA" id="ARBA00006785"/>
    </source>
</evidence>
<dbReference type="GO" id="GO:0016301">
    <property type="term" value="F:kinase activity"/>
    <property type="evidence" value="ECO:0007669"/>
    <property type="project" value="UniProtKB-UniRule"/>
</dbReference>
<dbReference type="InterPro" id="IPR036371">
    <property type="entry name" value="TPK_B1-bd_sf"/>
</dbReference>
<feature type="domain" description="Thiamin pyrophosphokinase thiamin-binding" evidence="8">
    <location>
        <begin position="180"/>
        <end position="246"/>
    </location>
</feature>
<evidence type="ECO:0000256" key="3">
    <source>
        <dbReference type="ARBA" id="ARBA00022679"/>
    </source>
</evidence>
<dbReference type="NCBIfam" id="TIGR01378">
    <property type="entry name" value="thi_PPkinase"/>
    <property type="match status" value="1"/>
</dbReference>
<dbReference type="InterPro" id="IPR007373">
    <property type="entry name" value="Thiamin_PyroPKinase_B1-bd"/>
</dbReference>
<comment type="similarity">
    <text evidence="2 7">Belongs to the thiamine pyrophosphokinase family.</text>
</comment>
<dbReference type="AlphaFoldDB" id="A0A9N9DFB7"/>
<comment type="caution">
    <text evidence="9">The sequence shown here is derived from an EMBL/GenBank/DDBJ whole genome shotgun (WGS) entry which is preliminary data.</text>
</comment>
<evidence type="ECO:0000256" key="6">
    <source>
        <dbReference type="ARBA" id="ARBA00022840"/>
    </source>
</evidence>
<dbReference type="GO" id="GO:0030975">
    <property type="term" value="F:thiamine binding"/>
    <property type="evidence" value="ECO:0007669"/>
    <property type="project" value="UniProtKB-UniRule"/>
</dbReference>
<evidence type="ECO:0000313" key="10">
    <source>
        <dbReference type="Proteomes" id="UP000789405"/>
    </source>
</evidence>
<dbReference type="PANTHER" id="PTHR13622">
    <property type="entry name" value="THIAMIN PYROPHOSPHOKINASE"/>
    <property type="match status" value="1"/>
</dbReference>
<dbReference type="GO" id="GO:0009229">
    <property type="term" value="P:thiamine diphosphate biosynthetic process"/>
    <property type="evidence" value="ECO:0007669"/>
    <property type="project" value="UniProtKB-UniRule"/>
</dbReference>
<dbReference type="Proteomes" id="UP000789405">
    <property type="component" value="Unassembled WGS sequence"/>
</dbReference>
<dbReference type="InterPro" id="IPR036759">
    <property type="entry name" value="TPK_catalytic_sf"/>
</dbReference>
<dbReference type="FunFam" id="3.40.50.10240:FF:000006">
    <property type="entry name" value="Thiamin pyrophosphokinase 1"/>
    <property type="match status" value="1"/>
</dbReference>
<dbReference type="CDD" id="cd07995">
    <property type="entry name" value="TPK"/>
    <property type="match status" value="1"/>
</dbReference>